<proteinExistence type="inferred from homology"/>
<dbReference type="Proteomes" id="UP000190328">
    <property type="component" value="Unassembled WGS sequence"/>
</dbReference>
<dbReference type="AlphaFoldDB" id="A0A1T4LVR8"/>
<evidence type="ECO:0000313" key="4">
    <source>
        <dbReference type="EMBL" id="SJZ58731.1"/>
    </source>
</evidence>
<dbReference type="InterPro" id="IPR036249">
    <property type="entry name" value="Thioredoxin-like_sf"/>
</dbReference>
<dbReference type="CDD" id="cd03032">
    <property type="entry name" value="ArsC_Spx"/>
    <property type="match status" value="1"/>
</dbReference>
<dbReference type="NCBIfam" id="TIGR01617">
    <property type="entry name" value="arsC_related"/>
    <property type="match status" value="1"/>
</dbReference>
<name>A0A1T4LVR8_9ENTE</name>
<dbReference type="Pfam" id="PF03960">
    <property type="entry name" value="ArsC"/>
    <property type="match status" value="1"/>
</dbReference>
<keyword evidence="5" id="KW-1185">Reference proteome</keyword>
<sequence length="132" mass="15603">MLTLYFSPSCTSCRKEKAWLNEHKLPYKERNIFQDPLQADELKELLMLTENGTEDLISERSKVFQKLDMDFDDLSMSELLNLVQEHPSLLRRPMLTDGQRLLIGFNDEEIRMFLPRDLKKMEQKNARLRAGL</sequence>
<keyword evidence="1" id="KW-1015">Disulfide bond</keyword>
<evidence type="ECO:0000313" key="5">
    <source>
        <dbReference type="Proteomes" id="UP000190328"/>
    </source>
</evidence>
<dbReference type="InterPro" id="IPR006660">
    <property type="entry name" value="Arsenate_reductase-like"/>
</dbReference>
<organism evidence="4 5">
    <name type="scientific">Pilibacter termitis</name>
    <dbReference type="NCBI Taxonomy" id="263852"/>
    <lineage>
        <taxon>Bacteria</taxon>
        <taxon>Bacillati</taxon>
        <taxon>Bacillota</taxon>
        <taxon>Bacilli</taxon>
        <taxon>Lactobacillales</taxon>
        <taxon>Enterococcaceae</taxon>
        <taxon>Pilibacter</taxon>
    </lineage>
</organism>
<evidence type="ECO:0000256" key="3">
    <source>
        <dbReference type="PROSITE-ProRule" id="PRU01282"/>
    </source>
</evidence>
<comment type="similarity">
    <text evidence="3">Belongs to the ArsC family.</text>
</comment>
<dbReference type="SUPFAM" id="SSF52833">
    <property type="entry name" value="Thioredoxin-like"/>
    <property type="match status" value="1"/>
</dbReference>
<evidence type="ECO:0000256" key="2">
    <source>
        <dbReference type="ARBA" id="ARBA00023284"/>
    </source>
</evidence>
<protein>
    <submittedName>
        <fullName evidence="4">Regulatory protein spx</fullName>
    </submittedName>
</protein>
<dbReference type="PROSITE" id="PS51353">
    <property type="entry name" value="ARSC"/>
    <property type="match status" value="1"/>
</dbReference>
<gene>
    <name evidence="4" type="ORF">SAMN02745116_00825</name>
</gene>
<keyword evidence="2" id="KW-0676">Redox-active center</keyword>
<dbReference type="OrthoDB" id="9794155at2"/>
<dbReference type="STRING" id="263852.SAMN02745116_00825"/>
<dbReference type="PANTHER" id="PTHR30041:SF7">
    <property type="entry name" value="GLOBAL TRANSCRIPTIONAL REGULATOR SPX"/>
    <property type="match status" value="1"/>
</dbReference>
<dbReference type="PROSITE" id="PS51354">
    <property type="entry name" value="GLUTAREDOXIN_2"/>
    <property type="match status" value="1"/>
</dbReference>
<dbReference type="InterPro" id="IPR006504">
    <property type="entry name" value="Tscrpt_reg_Spx/MgsR"/>
</dbReference>
<evidence type="ECO:0000256" key="1">
    <source>
        <dbReference type="ARBA" id="ARBA00023157"/>
    </source>
</evidence>
<dbReference type="Gene3D" id="3.40.30.10">
    <property type="entry name" value="Glutaredoxin"/>
    <property type="match status" value="1"/>
</dbReference>
<dbReference type="RefSeq" id="WP_078806757.1">
    <property type="nucleotide sequence ID" value="NZ_FUXI01000007.1"/>
</dbReference>
<accession>A0A1T4LVR8</accession>
<dbReference type="NCBIfam" id="NF002459">
    <property type="entry name" value="PRK01655.1"/>
    <property type="match status" value="1"/>
</dbReference>
<dbReference type="PANTHER" id="PTHR30041">
    <property type="entry name" value="ARSENATE REDUCTASE"/>
    <property type="match status" value="1"/>
</dbReference>
<dbReference type="EMBL" id="FUXI01000007">
    <property type="protein sequence ID" value="SJZ58731.1"/>
    <property type="molecule type" value="Genomic_DNA"/>
</dbReference>
<reference evidence="4 5" key="1">
    <citation type="submission" date="2017-02" db="EMBL/GenBank/DDBJ databases">
        <authorList>
            <person name="Peterson S.W."/>
        </authorList>
    </citation>
    <scope>NUCLEOTIDE SEQUENCE [LARGE SCALE GENOMIC DNA]</scope>
    <source>
        <strain evidence="4 5">ATCC BAA-1030</strain>
    </source>
</reference>